<dbReference type="PROSITE" id="PS51257">
    <property type="entry name" value="PROKAR_LIPOPROTEIN"/>
    <property type="match status" value="1"/>
</dbReference>
<dbReference type="Gene3D" id="2.40.40.10">
    <property type="entry name" value="RlpA-like domain"/>
    <property type="match status" value="1"/>
</dbReference>
<reference evidence="1 2" key="1">
    <citation type="journal article" date="2018" name="New Phytol.">
        <title>Phylogenomics of Endogonaceae and evolution of mycorrhizas within Mucoromycota.</title>
        <authorList>
            <person name="Chang Y."/>
            <person name="Desiro A."/>
            <person name="Na H."/>
            <person name="Sandor L."/>
            <person name="Lipzen A."/>
            <person name="Clum A."/>
            <person name="Barry K."/>
            <person name="Grigoriev I.V."/>
            <person name="Martin F.M."/>
            <person name="Stajich J.E."/>
            <person name="Smith M.E."/>
            <person name="Bonito G."/>
            <person name="Spatafora J.W."/>
        </authorList>
    </citation>
    <scope>NUCLEOTIDE SEQUENCE [LARGE SCALE GENOMIC DNA]</scope>
    <source>
        <strain evidence="1 2">GMNB39</strain>
    </source>
</reference>
<dbReference type="SUPFAM" id="SSF50685">
    <property type="entry name" value="Barwin-like endoglucanases"/>
    <property type="match status" value="1"/>
</dbReference>
<evidence type="ECO:0000313" key="2">
    <source>
        <dbReference type="Proteomes" id="UP000268093"/>
    </source>
</evidence>
<keyword evidence="2" id="KW-1185">Reference proteome</keyword>
<name>A0A433D5U5_9FUNG</name>
<gene>
    <name evidence="1" type="ORF">BC936DRAFT_147224</name>
</gene>
<dbReference type="EMBL" id="RBNI01006159">
    <property type="protein sequence ID" value="RUP46201.1"/>
    <property type="molecule type" value="Genomic_DNA"/>
</dbReference>
<dbReference type="AlphaFoldDB" id="A0A433D5U5"/>
<evidence type="ECO:0000313" key="1">
    <source>
        <dbReference type="EMBL" id="RUP46201.1"/>
    </source>
</evidence>
<sequence>MCDHVRRGATHYGDNAKYNIYGSGSMGACGFSVDDTSYMAVAVSQKYFTSSNPNLDPICNTYLTVVATNGKSIQAKIVDKKGIVPPDWSIDLNAVAYDALGGNHNSPGNIAMDHYTFNAFSTLPGAGVARLRVAANANITIIKSENKKKNRKPKAHRKKGNH</sequence>
<dbReference type="InterPro" id="IPR036908">
    <property type="entry name" value="RlpA-like_sf"/>
</dbReference>
<protein>
    <submittedName>
        <fullName evidence="1">Uncharacterized protein</fullName>
    </submittedName>
</protein>
<accession>A0A433D5U5</accession>
<dbReference type="OrthoDB" id="406505at2759"/>
<dbReference type="Proteomes" id="UP000268093">
    <property type="component" value="Unassembled WGS sequence"/>
</dbReference>
<proteinExistence type="predicted"/>
<comment type="caution">
    <text evidence="1">The sequence shown here is derived from an EMBL/GenBank/DDBJ whole genome shotgun (WGS) entry which is preliminary data.</text>
</comment>
<organism evidence="1 2">
    <name type="scientific">Jimgerdemannia flammicorona</name>
    <dbReference type="NCBI Taxonomy" id="994334"/>
    <lineage>
        <taxon>Eukaryota</taxon>
        <taxon>Fungi</taxon>
        <taxon>Fungi incertae sedis</taxon>
        <taxon>Mucoromycota</taxon>
        <taxon>Mucoromycotina</taxon>
        <taxon>Endogonomycetes</taxon>
        <taxon>Endogonales</taxon>
        <taxon>Endogonaceae</taxon>
        <taxon>Jimgerdemannia</taxon>
    </lineage>
</organism>